<keyword evidence="2" id="KW-1185">Reference proteome</keyword>
<accession>A0AA38C8Q8</accession>
<reference evidence="1 2" key="1">
    <citation type="journal article" date="2021" name="Nat. Plants">
        <title>The Taxus genome provides insights into paclitaxel biosynthesis.</title>
        <authorList>
            <person name="Xiong X."/>
            <person name="Gou J."/>
            <person name="Liao Q."/>
            <person name="Li Y."/>
            <person name="Zhou Q."/>
            <person name="Bi G."/>
            <person name="Li C."/>
            <person name="Du R."/>
            <person name="Wang X."/>
            <person name="Sun T."/>
            <person name="Guo L."/>
            <person name="Liang H."/>
            <person name="Lu P."/>
            <person name="Wu Y."/>
            <person name="Zhang Z."/>
            <person name="Ro D.K."/>
            <person name="Shang Y."/>
            <person name="Huang S."/>
            <person name="Yan J."/>
        </authorList>
    </citation>
    <scope>NUCLEOTIDE SEQUENCE [LARGE SCALE GENOMIC DNA]</scope>
    <source>
        <strain evidence="1">Ta-2019</strain>
    </source>
</reference>
<protein>
    <submittedName>
        <fullName evidence="1">Uncharacterized protein</fullName>
    </submittedName>
</protein>
<name>A0AA38C8Q8_TAXCH</name>
<feature type="non-terminal residue" evidence="1">
    <location>
        <position position="135"/>
    </location>
</feature>
<gene>
    <name evidence="1" type="ORF">KI387_040239</name>
</gene>
<dbReference type="Proteomes" id="UP000824469">
    <property type="component" value="Unassembled WGS sequence"/>
</dbReference>
<dbReference type="EMBL" id="JAHRHJ020000017">
    <property type="protein sequence ID" value="KAH9294556.1"/>
    <property type="molecule type" value="Genomic_DNA"/>
</dbReference>
<proteinExistence type="predicted"/>
<sequence length="135" mass="15462">MQTIKKQRFSRYLPPPSPAIDCGPPCPPQSLVSGPDVKYITLRSTRPFAEGPPSGTEAGGRKTRANLHSTRVTTVLRHYYRAYLEKEDNSIDGKHYEKGNYFHFIFQSNRRKSCLTFLYLQSGIFRRNSDISFVT</sequence>
<dbReference type="AlphaFoldDB" id="A0AA38C8Q8"/>
<comment type="caution">
    <text evidence="1">The sequence shown here is derived from an EMBL/GenBank/DDBJ whole genome shotgun (WGS) entry which is preliminary data.</text>
</comment>
<evidence type="ECO:0000313" key="1">
    <source>
        <dbReference type="EMBL" id="KAH9294556.1"/>
    </source>
</evidence>
<organism evidence="1 2">
    <name type="scientific">Taxus chinensis</name>
    <name type="common">Chinese yew</name>
    <name type="synonym">Taxus wallichiana var. chinensis</name>
    <dbReference type="NCBI Taxonomy" id="29808"/>
    <lineage>
        <taxon>Eukaryota</taxon>
        <taxon>Viridiplantae</taxon>
        <taxon>Streptophyta</taxon>
        <taxon>Embryophyta</taxon>
        <taxon>Tracheophyta</taxon>
        <taxon>Spermatophyta</taxon>
        <taxon>Pinopsida</taxon>
        <taxon>Pinidae</taxon>
        <taxon>Conifers II</taxon>
        <taxon>Cupressales</taxon>
        <taxon>Taxaceae</taxon>
        <taxon>Taxus</taxon>
    </lineage>
</organism>
<evidence type="ECO:0000313" key="2">
    <source>
        <dbReference type="Proteomes" id="UP000824469"/>
    </source>
</evidence>